<proteinExistence type="predicted"/>
<gene>
    <name evidence="3" type="ORF">AXG93_1923s1020</name>
</gene>
<feature type="region of interest" description="Disordered" evidence="1">
    <location>
        <begin position="1"/>
        <end position="21"/>
    </location>
</feature>
<dbReference type="InterPro" id="IPR029058">
    <property type="entry name" value="AB_hydrolase_fold"/>
</dbReference>
<dbReference type="Pfam" id="PF12146">
    <property type="entry name" value="Hydrolase_4"/>
    <property type="match status" value="1"/>
</dbReference>
<evidence type="ECO:0000256" key="1">
    <source>
        <dbReference type="SAM" id="MobiDB-lite"/>
    </source>
</evidence>
<dbReference type="Proteomes" id="UP000077202">
    <property type="component" value="Unassembled WGS sequence"/>
</dbReference>
<dbReference type="PANTHER" id="PTHR45763:SF51">
    <property type="entry name" value="ALPHA_BETA-HYDROLASES SUPERFAMILY PROTEIN"/>
    <property type="match status" value="1"/>
</dbReference>
<reference evidence="3" key="1">
    <citation type="submission" date="2016-03" db="EMBL/GenBank/DDBJ databases">
        <title>Mechanisms controlling the formation of the plant cell surface in tip-growing cells are functionally conserved among land plants.</title>
        <authorList>
            <person name="Honkanen S."/>
            <person name="Jones V.A."/>
            <person name="Morieri G."/>
            <person name="Champion C."/>
            <person name="Hetherington A.J."/>
            <person name="Kelly S."/>
            <person name="Saint-Marcoux D."/>
            <person name="Proust H."/>
            <person name="Prescott H."/>
            <person name="Dolan L."/>
        </authorList>
    </citation>
    <scope>NUCLEOTIDE SEQUENCE [LARGE SCALE GENOMIC DNA]</scope>
    <source>
        <tissue evidence="3">Whole gametophyte</tissue>
    </source>
</reference>
<evidence type="ECO:0000313" key="4">
    <source>
        <dbReference type="Proteomes" id="UP000077202"/>
    </source>
</evidence>
<dbReference type="FunFam" id="3.40.50.1820:FF:000270">
    <property type="entry name" value="Alpha/beta-Hydrolases superfamily protein"/>
    <property type="match status" value="1"/>
</dbReference>
<dbReference type="Gene3D" id="3.40.50.1820">
    <property type="entry name" value="alpha/beta hydrolase"/>
    <property type="match status" value="1"/>
</dbReference>
<dbReference type="EMBL" id="LVLJ01004028">
    <property type="protein sequence ID" value="OAE18546.1"/>
    <property type="molecule type" value="Genomic_DNA"/>
</dbReference>
<organism evidence="3 4">
    <name type="scientific">Marchantia polymorpha subsp. ruderalis</name>
    <dbReference type="NCBI Taxonomy" id="1480154"/>
    <lineage>
        <taxon>Eukaryota</taxon>
        <taxon>Viridiplantae</taxon>
        <taxon>Streptophyta</taxon>
        <taxon>Embryophyta</taxon>
        <taxon>Marchantiophyta</taxon>
        <taxon>Marchantiopsida</taxon>
        <taxon>Marchantiidae</taxon>
        <taxon>Marchantiales</taxon>
        <taxon>Marchantiaceae</taxon>
        <taxon>Marchantia</taxon>
    </lineage>
</organism>
<accession>A0A176VFH0</accession>
<evidence type="ECO:0000313" key="3">
    <source>
        <dbReference type="EMBL" id="OAE18546.1"/>
    </source>
</evidence>
<keyword evidence="4" id="KW-1185">Reference proteome</keyword>
<dbReference type="AlphaFoldDB" id="A0A176VFH0"/>
<feature type="domain" description="Serine aminopeptidase S33" evidence="2">
    <location>
        <begin position="91"/>
        <end position="263"/>
    </location>
</feature>
<dbReference type="SUPFAM" id="SSF53474">
    <property type="entry name" value="alpha/beta-Hydrolases"/>
    <property type="match status" value="1"/>
</dbReference>
<sequence>MSGTGGPKIKASAARAHTRKAVPKTSSSSSLGLVVLSATFALLSWLCYRNIQPPPPKICGTPNGPPVTAPRIQLSDGRYLAYKEFGVPRNEAKYKIIAVHGYGGSRNALLGGLTDDVVDELSIYVVGYDRAGYGQSTPNPGRNLKSEAFDVQELADGLQLGPTFYVACTSIGGYTGYSLLKYLPHRLAGLVMFAPVTNFWWPGIPPEDASKAWKTQYIGDRLALSVAHHAPWLLYWYMTQKWLPTSSTVSMERSRLAEYDQNIISGYYAQVHAENPLEPTQQGRAESQHRDMKVMFGKWEFDPGTLENPFVNSSTRVDIWQGDNDYLVPVTLQRYIHRSLPWVHYHEVPGEGHALLGVPGLADIMVKTMLIGP</sequence>
<dbReference type="PANTHER" id="PTHR45763">
    <property type="entry name" value="HYDROLASE, ALPHA/BETA FOLD FAMILY PROTEIN, EXPRESSED-RELATED"/>
    <property type="match status" value="1"/>
</dbReference>
<protein>
    <recommendedName>
        <fullName evidence="2">Serine aminopeptidase S33 domain-containing protein</fullName>
    </recommendedName>
</protein>
<dbReference type="InterPro" id="IPR022742">
    <property type="entry name" value="Hydrolase_4"/>
</dbReference>
<evidence type="ECO:0000259" key="2">
    <source>
        <dbReference type="Pfam" id="PF12146"/>
    </source>
</evidence>
<comment type="caution">
    <text evidence="3">The sequence shown here is derived from an EMBL/GenBank/DDBJ whole genome shotgun (WGS) entry which is preliminary data.</text>
</comment>
<name>A0A176VFH0_MARPO</name>